<feature type="chain" id="PRO_5009524831" description="DUF302 domain-containing protein" evidence="1">
    <location>
        <begin position="23"/>
        <end position="296"/>
    </location>
</feature>
<proteinExistence type="predicted"/>
<feature type="signal peptide" evidence="1">
    <location>
        <begin position="1"/>
        <end position="22"/>
    </location>
</feature>
<reference evidence="2 3" key="1">
    <citation type="journal article" date="2016" name="Nat. Commun.">
        <title>Thousands of microbial genomes shed light on interconnected biogeochemical processes in an aquifer system.</title>
        <authorList>
            <person name="Anantharaman K."/>
            <person name="Brown C.T."/>
            <person name="Hug L.A."/>
            <person name="Sharon I."/>
            <person name="Castelle C.J."/>
            <person name="Probst A.J."/>
            <person name="Thomas B.C."/>
            <person name="Singh A."/>
            <person name="Wilkins M.J."/>
            <person name="Karaoz U."/>
            <person name="Brodie E.L."/>
            <person name="Williams K.H."/>
            <person name="Hubbard S.S."/>
            <person name="Banfield J.F."/>
        </authorList>
    </citation>
    <scope>NUCLEOTIDE SEQUENCE [LARGE SCALE GENOMIC DNA]</scope>
</reference>
<keyword evidence="1" id="KW-0732">Signal</keyword>
<protein>
    <recommendedName>
        <fullName evidence="4">DUF302 domain-containing protein</fullName>
    </recommendedName>
</protein>
<comment type="caution">
    <text evidence="2">The sequence shown here is derived from an EMBL/GenBank/DDBJ whole genome shotgun (WGS) entry which is preliminary data.</text>
</comment>
<dbReference type="AlphaFoldDB" id="A0A1F6GUN8"/>
<evidence type="ECO:0000256" key="1">
    <source>
        <dbReference type="SAM" id="SignalP"/>
    </source>
</evidence>
<sequence>MKAKLSLLFSLSLFLVTGPVFAAEAKYKPFVLASVSQESLEATQAKVKSALAVAGFELVGEAAPYPGVTLEVFSNQGLKELAAKSNMGAFGAMVRVALAQTSEGLQVSYTNPVYWGHAYQMTGDFGPVAAKLEAALGKVKEFGPEQGLTAEDLRGYHYKMMMPYFKDLDLLADYPSQEEALAAVEAGLAKKAGGVSKVYRIDLPGKAESVFGVLMTQKLSSDAAIMKEIDFKPTKSAAHLPYELVVSGGKVYALSAKFRIAISFPDLSMMGANSFMKIMDAPDDINGALKAVAGGH</sequence>
<name>A0A1F6GUN8_9PROT</name>
<evidence type="ECO:0000313" key="2">
    <source>
        <dbReference type="EMBL" id="OGH01892.1"/>
    </source>
</evidence>
<evidence type="ECO:0000313" key="3">
    <source>
        <dbReference type="Proteomes" id="UP000177583"/>
    </source>
</evidence>
<gene>
    <name evidence="2" type="ORF">A2557_04760</name>
</gene>
<evidence type="ECO:0008006" key="4">
    <source>
        <dbReference type="Google" id="ProtNLM"/>
    </source>
</evidence>
<dbReference type="Proteomes" id="UP000177583">
    <property type="component" value="Unassembled WGS sequence"/>
</dbReference>
<accession>A0A1F6GUN8</accession>
<organism evidence="2 3">
    <name type="scientific">Candidatus Lambdaproteobacteria bacterium RIFOXYD2_FULL_56_26</name>
    <dbReference type="NCBI Taxonomy" id="1817773"/>
    <lineage>
        <taxon>Bacteria</taxon>
        <taxon>Pseudomonadati</taxon>
        <taxon>Pseudomonadota</taxon>
        <taxon>Candidatus Lambdaproteobacteria</taxon>
    </lineage>
</organism>
<dbReference type="EMBL" id="MFNF01000027">
    <property type="protein sequence ID" value="OGH01892.1"/>
    <property type="molecule type" value="Genomic_DNA"/>
</dbReference>